<accession>A0A2M8PX41</accession>
<evidence type="ECO:0000313" key="3">
    <source>
        <dbReference type="Proteomes" id="UP000228947"/>
    </source>
</evidence>
<feature type="signal peptide" evidence="1">
    <location>
        <begin position="1"/>
        <end position="26"/>
    </location>
</feature>
<protein>
    <submittedName>
        <fullName evidence="2">Uncharacterized protein</fullName>
    </submittedName>
</protein>
<gene>
    <name evidence="2" type="ORF">CUN50_05330</name>
</gene>
<name>A0A2M8PX41_9CHLR</name>
<evidence type="ECO:0000256" key="1">
    <source>
        <dbReference type="SAM" id="SignalP"/>
    </source>
</evidence>
<feature type="chain" id="PRO_5014954746" evidence="1">
    <location>
        <begin position="27"/>
        <end position="191"/>
    </location>
</feature>
<dbReference type="Proteomes" id="UP000228947">
    <property type="component" value="Unassembled WGS sequence"/>
</dbReference>
<keyword evidence="1" id="KW-0732">Signal</keyword>
<dbReference type="AlphaFoldDB" id="A0A2M8PX41"/>
<reference evidence="2 3" key="1">
    <citation type="submission" date="2017-11" db="EMBL/GenBank/DDBJ databases">
        <title>Evolution of Phototrophy in the Chloroflexi Phylum Driven by Horizontal Gene Transfer.</title>
        <authorList>
            <person name="Ward L.M."/>
            <person name="Hemp J."/>
            <person name="Shih P.M."/>
            <person name="Mcglynn S.E."/>
            <person name="Fischer W."/>
        </authorList>
    </citation>
    <scope>NUCLEOTIDE SEQUENCE [LARGE SCALE GENOMIC DNA]</scope>
    <source>
        <strain evidence="2">CP1_1M</strain>
    </source>
</reference>
<comment type="caution">
    <text evidence="2">The sequence shown here is derived from an EMBL/GenBank/DDBJ whole genome shotgun (WGS) entry which is preliminary data.</text>
</comment>
<evidence type="ECO:0000313" key="2">
    <source>
        <dbReference type="EMBL" id="PJF42124.1"/>
    </source>
</evidence>
<dbReference type="EMBL" id="PGTL01000032">
    <property type="protein sequence ID" value="PJF42124.1"/>
    <property type="molecule type" value="Genomic_DNA"/>
</dbReference>
<organism evidence="2 3">
    <name type="scientific">Candidatus Thermofonsia Clade 1 bacterium</name>
    <dbReference type="NCBI Taxonomy" id="2364210"/>
    <lineage>
        <taxon>Bacteria</taxon>
        <taxon>Bacillati</taxon>
        <taxon>Chloroflexota</taxon>
        <taxon>Candidatus Thermofontia</taxon>
        <taxon>Candidatus Thermofonsia Clade 1</taxon>
    </lineage>
</organism>
<proteinExistence type="predicted"/>
<sequence>MNKLWRTLSILLLCALALSVLGQVSAQDDGTNPAEKCGRTLANLYRLLQSNYLQIEVPFRPVAKPSDRNYCQALERELNLYIERVIFAEDYVVIVEGRSENAFAFFDLAAQRYVGTIPRGTLFRAVARNNLPGSRMMFVKGENFSVFVDYRFTTLSRDEFESLVGFQEYDGDITPLCFADWCIEPTTPPNR</sequence>